<dbReference type="RefSeq" id="WP_128249435.1">
    <property type="nucleotide sequence ID" value="NZ_CP034951.1"/>
</dbReference>
<keyword evidence="8" id="KW-0235">DNA replication</keyword>
<evidence type="ECO:0000259" key="10">
    <source>
        <dbReference type="SMART" id="SM00382"/>
    </source>
</evidence>
<keyword evidence="6 8" id="KW-0239">DNA-directed DNA polymerase</keyword>
<evidence type="ECO:0000256" key="7">
    <source>
        <dbReference type="ARBA" id="ARBA00049244"/>
    </source>
</evidence>
<feature type="compositionally biased region" description="Polar residues" evidence="9">
    <location>
        <begin position="381"/>
        <end position="401"/>
    </location>
</feature>
<dbReference type="AlphaFoldDB" id="A0A410G197"/>
<reference evidence="11 12" key="1">
    <citation type="submission" date="2019-01" db="EMBL/GenBank/DDBJ databases">
        <title>Complete genome sequencing of Aequorivita sp. H23M31.</title>
        <authorList>
            <person name="Bae J.-W."/>
        </authorList>
    </citation>
    <scope>NUCLEOTIDE SEQUENCE [LARGE SCALE GENOMIC DNA]</scope>
    <source>
        <strain evidence="11 12">H23M31</strain>
    </source>
</reference>
<proteinExistence type="inferred from homology"/>
<dbReference type="EMBL" id="CP034951">
    <property type="protein sequence ID" value="QAA81043.1"/>
    <property type="molecule type" value="Genomic_DNA"/>
</dbReference>
<organism evidence="11 12">
    <name type="scientific">Aequorivita ciconiae</name>
    <dbReference type="NCBI Taxonomy" id="2494375"/>
    <lineage>
        <taxon>Bacteria</taxon>
        <taxon>Pseudomonadati</taxon>
        <taxon>Bacteroidota</taxon>
        <taxon>Flavobacteriia</taxon>
        <taxon>Flavobacteriales</taxon>
        <taxon>Flavobacteriaceae</taxon>
        <taxon>Aequorivita</taxon>
    </lineage>
</organism>
<dbReference type="PANTHER" id="PTHR11669:SF0">
    <property type="entry name" value="PROTEIN STICHEL-LIKE 2"/>
    <property type="match status" value="1"/>
</dbReference>
<evidence type="ECO:0000313" key="12">
    <source>
        <dbReference type="Proteomes" id="UP000285517"/>
    </source>
</evidence>
<dbReference type="GO" id="GO:0003677">
    <property type="term" value="F:DNA binding"/>
    <property type="evidence" value="ECO:0007669"/>
    <property type="project" value="InterPro"/>
</dbReference>
<dbReference type="SMART" id="SM00382">
    <property type="entry name" value="AAA"/>
    <property type="match status" value="1"/>
</dbReference>
<dbReference type="SUPFAM" id="SSF52540">
    <property type="entry name" value="P-loop containing nucleoside triphosphate hydrolases"/>
    <property type="match status" value="1"/>
</dbReference>
<dbReference type="CDD" id="cd18137">
    <property type="entry name" value="HLD_clamp_pol_III_gamma_tau"/>
    <property type="match status" value="1"/>
</dbReference>
<dbReference type="Gene3D" id="1.20.272.10">
    <property type="match status" value="1"/>
</dbReference>
<comment type="similarity">
    <text evidence="1 8">Belongs to the DnaX/STICHEL family.</text>
</comment>
<dbReference type="KEGG" id="aev:EI546_04575"/>
<keyword evidence="4" id="KW-0862">Zinc</keyword>
<keyword evidence="12" id="KW-1185">Reference proteome</keyword>
<dbReference type="InterPro" id="IPR045085">
    <property type="entry name" value="HLD_clamp_pol_III_gamma_tau"/>
</dbReference>
<dbReference type="InterPro" id="IPR012763">
    <property type="entry name" value="DNA_pol_III_sug/sutau_N"/>
</dbReference>
<accession>A0A410G197</accession>
<dbReference type="GO" id="GO:0046872">
    <property type="term" value="F:metal ion binding"/>
    <property type="evidence" value="ECO:0007669"/>
    <property type="project" value="UniProtKB-KW"/>
</dbReference>
<dbReference type="FunFam" id="1.10.8.60:FF:000013">
    <property type="entry name" value="DNA polymerase III subunit gamma/tau"/>
    <property type="match status" value="1"/>
</dbReference>
<dbReference type="InterPro" id="IPR008921">
    <property type="entry name" value="DNA_pol3_clamp-load_cplx_C"/>
</dbReference>
<dbReference type="EC" id="2.7.7.7" evidence="8"/>
<keyword evidence="3 8" id="KW-0547">Nucleotide-binding</keyword>
<name>A0A410G197_9FLAO</name>
<comment type="catalytic activity">
    <reaction evidence="7 8">
        <text>DNA(n) + a 2'-deoxyribonucleoside 5'-triphosphate = DNA(n+1) + diphosphate</text>
        <dbReference type="Rhea" id="RHEA:22508"/>
        <dbReference type="Rhea" id="RHEA-COMP:17339"/>
        <dbReference type="Rhea" id="RHEA-COMP:17340"/>
        <dbReference type="ChEBI" id="CHEBI:33019"/>
        <dbReference type="ChEBI" id="CHEBI:61560"/>
        <dbReference type="ChEBI" id="CHEBI:173112"/>
        <dbReference type="EC" id="2.7.7.7"/>
    </reaction>
</comment>
<comment type="subunit">
    <text evidence="8">DNA polymerase III contains a core (composed of alpha, epsilon and theta chains) that associates with a tau subunit. This core dimerizes to form the POLIII' complex. PolIII' associates with the gamma complex (composed of gamma, delta, delta', psi and chi chains) and with the beta chain to form the complete DNA polymerase III complex.</text>
</comment>
<dbReference type="NCBIfam" id="TIGR01128">
    <property type="entry name" value="holA"/>
    <property type="match status" value="1"/>
</dbReference>
<dbReference type="InterPro" id="IPR027417">
    <property type="entry name" value="P-loop_NTPase"/>
</dbReference>
<evidence type="ECO:0000313" key="11">
    <source>
        <dbReference type="EMBL" id="QAA81043.1"/>
    </source>
</evidence>
<keyword evidence="8 11" id="KW-0808">Transferase</keyword>
<dbReference type="Pfam" id="PF13177">
    <property type="entry name" value="DNA_pol3_delta2"/>
    <property type="match status" value="1"/>
</dbReference>
<feature type="compositionally biased region" description="Low complexity" evidence="9">
    <location>
        <begin position="456"/>
        <end position="466"/>
    </location>
</feature>
<evidence type="ECO:0000256" key="3">
    <source>
        <dbReference type="ARBA" id="ARBA00022741"/>
    </source>
</evidence>
<dbReference type="Pfam" id="PF22608">
    <property type="entry name" value="DNAX_ATPase_lid"/>
    <property type="match status" value="1"/>
</dbReference>
<dbReference type="Gene3D" id="1.10.8.60">
    <property type="match status" value="1"/>
</dbReference>
<evidence type="ECO:0000256" key="6">
    <source>
        <dbReference type="ARBA" id="ARBA00022932"/>
    </source>
</evidence>
<dbReference type="Gene3D" id="3.40.50.300">
    <property type="entry name" value="P-loop containing nucleotide triphosphate hydrolases"/>
    <property type="match status" value="1"/>
</dbReference>
<evidence type="ECO:0000256" key="8">
    <source>
        <dbReference type="RuleBase" id="RU364063"/>
    </source>
</evidence>
<dbReference type="GO" id="GO:0009360">
    <property type="term" value="C:DNA polymerase III complex"/>
    <property type="evidence" value="ECO:0007669"/>
    <property type="project" value="InterPro"/>
</dbReference>
<dbReference type="InterPro" id="IPR001270">
    <property type="entry name" value="ClpA/B"/>
</dbReference>
<dbReference type="OrthoDB" id="9810148at2"/>
<feature type="region of interest" description="Disordered" evidence="9">
    <location>
        <begin position="373"/>
        <end position="474"/>
    </location>
</feature>
<dbReference type="Proteomes" id="UP000285517">
    <property type="component" value="Chromosome"/>
</dbReference>
<keyword evidence="5 8" id="KW-0067">ATP-binding</keyword>
<dbReference type="NCBIfam" id="TIGR02397">
    <property type="entry name" value="dnaX_nterm"/>
    <property type="match status" value="1"/>
</dbReference>
<dbReference type="CDD" id="cd00009">
    <property type="entry name" value="AAA"/>
    <property type="match status" value="1"/>
</dbReference>
<dbReference type="InterPro" id="IPR050238">
    <property type="entry name" value="DNA_Rep/Repair_Clamp_Loader"/>
</dbReference>
<dbReference type="GO" id="GO:0005524">
    <property type="term" value="F:ATP binding"/>
    <property type="evidence" value="ECO:0007669"/>
    <property type="project" value="UniProtKB-KW"/>
</dbReference>
<keyword evidence="2" id="KW-0479">Metal-binding</keyword>
<comment type="function">
    <text evidence="8">DNA polymerase III is a complex, multichain enzyme responsible for most of the replicative synthesis in bacteria. This DNA polymerase also exhibits 3' to 5' exonuclease activity.</text>
</comment>
<gene>
    <name evidence="8" type="primary">dnaX</name>
    <name evidence="11" type="ORF">EI546_04575</name>
</gene>
<evidence type="ECO:0000256" key="9">
    <source>
        <dbReference type="SAM" id="MobiDB-lite"/>
    </source>
</evidence>
<dbReference type="GO" id="GO:0006261">
    <property type="term" value="P:DNA-templated DNA replication"/>
    <property type="evidence" value="ECO:0007669"/>
    <property type="project" value="TreeGrafter"/>
</dbReference>
<dbReference type="NCBIfam" id="NF011531">
    <property type="entry name" value="PRK14971.1"/>
    <property type="match status" value="1"/>
</dbReference>
<evidence type="ECO:0000256" key="5">
    <source>
        <dbReference type="ARBA" id="ARBA00022840"/>
    </source>
</evidence>
<evidence type="ECO:0000256" key="1">
    <source>
        <dbReference type="ARBA" id="ARBA00006360"/>
    </source>
</evidence>
<dbReference type="PRINTS" id="PR00300">
    <property type="entry name" value="CLPPROTEASEA"/>
</dbReference>
<evidence type="ECO:0000256" key="2">
    <source>
        <dbReference type="ARBA" id="ARBA00022723"/>
    </source>
</evidence>
<protein>
    <recommendedName>
        <fullName evidence="8">DNA polymerase III subunit gamma/tau</fullName>
        <ecNumber evidence="8">2.7.7.7</ecNumber>
    </recommendedName>
</protein>
<dbReference type="InterPro" id="IPR003593">
    <property type="entry name" value="AAA+_ATPase"/>
</dbReference>
<dbReference type="SUPFAM" id="SSF48019">
    <property type="entry name" value="post-AAA+ oligomerization domain-like"/>
    <property type="match status" value="1"/>
</dbReference>
<keyword evidence="8 11" id="KW-0548">Nucleotidyltransferase</keyword>
<dbReference type="GO" id="GO:0003887">
    <property type="term" value="F:DNA-directed DNA polymerase activity"/>
    <property type="evidence" value="ECO:0007669"/>
    <property type="project" value="UniProtKB-KW"/>
</dbReference>
<feature type="compositionally biased region" description="Basic and acidic residues" evidence="9">
    <location>
        <begin position="407"/>
        <end position="428"/>
    </location>
</feature>
<sequence>MEQFIVSARKYRPAVFKDVVGQQAITNTLENAIKNNHLAQALLFTGPRGVGKTTCARILAKEINQDGTQKEDEDFAFNIFELDAASNNSVDDIRNLIDQVRIPPQVGKYKVYIIDEVHMLSAAAFNAFLKTLEEPPRHAIFILATTEKHKIIPTILSRCQIFDFRRIGVRDIKEHLAEVARSEGIEAEDDALHIIAEKADGALRDALSIFDRVVSFAGKHLTREAVTENLNVLDYTWYFQITDLLLENNIPQVLITYNEILSKGFDGHHFVMGLASHFRDLLVARNQETIELLEVGEQVKAMYLEQSQKTSQQFLIDGIGIANSCDLKYKLSQNQRLLVELCLMQLASLTNQGEKKKLDSRLVVNIADNQNPFVLPPSHFRSPQSAPRNEINKGQQVTSAGSMVPKPIKEEKIEPETNRVSEPEDKSSSKNITIENKIPSEISTPNNPEESRESPSSKNNNSEPPNQKVIERPQILAERNARKISALSLKSIKKKQQLKEEFIASQPEIEDFPTEEFSEEEMKTAWHSYAEVVQKEGKFNLLSHLTMGVPKLEGSIIHLEFPNHTIKTEVERAKFELLEFLREKLQNYDIDLDITVNETEEKKYAYSPREKFEKLKEKNPLIEKLRQEFDLDI</sequence>
<dbReference type="PANTHER" id="PTHR11669">
    <property type="entry name" value="REPLICATION FACTOR C / DNA POLYMERASE III GAMMA-TAU SUBUNIT"/>
    <property type="match status" value="1"/>
</dbReference>
<evidence type="ECO:0000256" key="4">
    <source>
        <dbReference type="ARBA" id="ARBA00022833"/>
    </source>
</evidence>
<feature type="domain" description="AAA+ ATPase" evidence="10">
    <location>
        <begin position="38"/>
        <end position="168"/>
    </location>
</feature>
<dbReference type="InterPro" id="IPR005790">
    <property type="entry name" value="DNA_polIII_delta"/>
</dbReference>